<organism evidence="2 3">
    <name type="scientific">Sebaldella termitidis (strain ATCC 33386 / NCTC 11300)</name>
    <dbReference type="NCBI Taxonomy" id="526218"/>
    <lineage>
        <taxon>Bacteria</taxon>
        <taxon>Fusobacteriati</taxon>
        <taxon>Fusobacteriota</taxon>
        <taxon>Fusobacteriia</taxon>
        <taxon>Fusobacteriales</taxon>
        <taxon>Leptotrichiaceae</taxon>
        <taxon>Sebaldella</taxon>
    </lineage>
</organism>
<name>D1AQF3_SEBTE</name>
<sequence length="65" mass="7600">MRIVFFTFLIVFGAVSAAESKNVKTDVALEMERADKIESYKAKKDLAWHKTEYNKVLKYLKKTKK</sequence>
<keyword evidence="1" id="KW-0732">Signal</keyword>
<dbReference type="Proteomes" id="UP000000845">
    <property type="component" value="Chromosome"/>
</dbReference>
<dbReference type="STRING" id="526218.Sterm_3374"/>
<feature type="signal peptide" evidence="1">
    <location>
        <begin position="1"/>
        <end position="17"/>
    </location>
</feature>
<feature type="chain" id="PRO_5003020394" evidence="1">
    <location>
        <begin position="18"/>
        <end position="65"/>
    </location>
</feature>
<accession>D1AQF3</accession>
<gene>
    <name evidence="2" type="ordered locus">Sterm_3374</name>
</gene>
<evidence type="ECO:0000256" key="1">
    <source>
        <dbReference type="SAM" id="SignalP"/>
    </source>
</evidence>
<evidence type="ECO:0000313" key="2">
    <source>
        <dbReference type="EMBL" id="ACZ10213.1"/>
    </source>
</evidence>
<dbReference type="AlphaFoldDB" id="D1AQF3"/>
<proteinExistence type="predicted"/>
<reference evidence="2 3" key="2">
    <citation type="journal article" date="2010" name="Stand. Genomic Sci.">
        <title>Complete genome sequence of Sebaldella termitidis type strain (NCTC 11300).</title>
        <authorList>
            <person name="Harmon-Smith M."/>
            <person name="Celia L."/>
            <person name="Chertkov O."/>
            <person name="Lapidus A."/>
            <person name="Copeland A."/>
            <person name="Glavina Del Rio T."/>
            <person name="Nolan M."/>
            <person name="Lucas S."/>
            <person name="Tice H."/>
            <person name="Cheng J.F."/>
            <person name="Han C."/>
            <person name="Detter J.C."/>
            <person name="Bruce D."/>
            <person name="Goodwin L."/>
            <person name="Pitluck S."/>
            <person name="Pati A."/>
            <person name="Liolios K."/>
            <person name="Ivanova N."/>
            <person name="Mavromatis K."/>
            <person name="Mikhailova N."/>
            <person name="Chen A."/>
            <person name="Palaniappan K."/>
            <person name="Land M."/>
            <person name="Hauser L."/>
            <person name="Chang Y.J."/>
            <person name="Jeffries C.D."/>
            <person name="Brettin T."/>
            <person name="Goker M."/>
            <person name="Beck B."/>
            <person name="Bristow J."/>
            <person name="Eisen J.A."/>
            <person name="Markowitz V."/>
            <person name="Hugenholtz P."/>
            <person name="Kyrpides N.C."/>
            <person name="Klenk H.P."/>
            <person name="Chen F."/>
        </authorList>
    </citation>
    <scope>NUCLEOTIDE SEQUENCE [LARGE SCALE GENOMIC DNA]</scope>
    <source>
        <strain evidence="3">ATCC 33386 / NCTC 11300</strain>
    </source>
</reference>
<dbReference type="KEGG" id="str:Sterm_3374"/>
<dbReference type="RefSeq" id="WP_012862795.1">
    <property type="nucleotide sequence ID" value="NC_013517.1"/>
</dbReference>
<protein>
    <submittedName>
        <fullName evidence="2">Uncharacterized protein</fullName>
    </submittedName>
</protein>
<keyword evidence="3" id="KW-1185">Reference proteome</keyword>
<dbReference type="HOGENOM" id="CLU_2791586_0_0_0"/>
<dbReference type="EMBL" id="CP001739">
    <property type="protein sequence ID" value="ACZ10213.1"/>
    <property type="molecule type" value="Genomic_DNA"/>
</dbReference>
<evidence type="ECO:0000313" key="3">
    <source>
        <dbReference type="Proteomes" id="UP000000845"/>
    </source>
</evidence>
<reference evidence="3" key="1">
    <citation type="submission" date="2009-09" db="EMBL/GenBank/DDBJ databases">
        <title>The complete chromosome of Sebaldella termitidis ATCC 33386.</title>
        <authorList>
            <consortium name="US DOE Joint Genome Institute (JGI-PGF)"/>
            <person name="Lucas S."/>
            <person name="Copeland A."/>
            <person name="Lapidus A."/>
            <person name="Glavina del Rio T."/>
            <person name="Dalin E."/>
            <person name="Tice H."/>
            <person name="Bruce D."/>
            <person name="Goodwin L."/>
            <person name="Pitluck S."/>
            <person name="Kyrpides N."/>
            <person name="Mavromatis K."/>
            <person name="Ivanova N."/>
            <person name="Mikhailova N."/>
            <person name="Sims D."/>
            <person name="Meincke L."/>
            <person name="Brettin T."/>
            <person name="Detter J.C."/>
            <person name="Han C."/>
            <person name="Larimer F."/>
            <person name="Land M."/>
            <person name="Hauser L."/>
            <person name="Markowitz V."/>
            <person name="Cheng J.F."/>
            <person name="Hugenholtz P."/>
            <person name="Woyke T."/>
            <person name="Wu D."/>
            <person name="Eisen J.A."/>
        </authorList>
    </citation>
    <scope>NUCLEOTIDE SEQUENCE [LARGE SCALE GENOMIC DNA]</scope>
    <source>
        <strain evidence="3">ATCC 33386 / NCTC 11300</strain>
    </source>
</reference>